<keyword evidence="5 9" id="KW-0627">Porphyrin biosynthesis</keyword>
<evidence type="ECO:0000256" key="9">
    <source>
        <dbReference type="RuleBase" id="RU366031"/>
    </source>
</evidence>
<evidence type="ECO:0000256" key="5">
    <source>
        <dbReference type="ARBA" id="ARBA00023244"/>
    </source>
</evidence>
<dbReference type="PANTHER" id="PTHR38042">
    <property type="entry name" value="UROPORPHYRINOGEN-III SYNTHASE, CHLOROPLASTIC"/>
    <property type="match status" value="1"/>
</dbReference>
<dbReference type="InterPro" id="IPR039793">
    <property type="entry name" value="UROS/Hem4"/>
</dbReference>
<feature type="domain" description="Tetrapyrrole biosynthesis uroporphyrinogen III synthase" evidence="10">
    <location>
        <begin position="18"/>
        <end position="243"/>
    </location>
</feature>
<evidence type="ECO:0000256" key="7">
    <source>
        <dbReference type="ARBA" id="ARBA00040167"/>
    </source>
</evidence>
<comment type="catalytic activity">
    <reaction evidence="8 9">
        <text>hydroxymethylbilane = uroporphyrinogen III + H2O</text>
        <dbReference type="Rhea" id="RHEA:18965"/>
        <dbReference type="ChEBI" id="CHEBI:15377"/>
        <dbReference type="ChEBI" id="CHEBI:57308"/>
        <dbReference type="ChEBI" id="CHEBI:57845"/>
        <dbReference type="EC" id="4.2.1.75"/>
    </reaction>
</comment>
<dbReference type="Gene3D" id="3.40.50.10090">
    <property type="match status" value="2"/>
</dbReference>
<comment type="pathway">
    <text evidence="1 9">Porphyrin-containing compound metabolism; protoporphyrin-IX biosynthesis; coproporphyrinogen-III from 5-aminolevulinate: step 3/4.</text>
</comment>
<evidence type="ECO:0000259" key="10">
    <source>
        <dbReference type="Pfam" id="PF02602"/>
    </source>
</evidence>
<keyword evidence="12" id="KW-1185">Reference proteome</keyword>
<gene>
    <name evidence="11" type="ORF">H8K52_14895</name>
</gene>
<evidence type="ECO:0000313" key="12">
    <source>
        <dbReference type="Proteomes" id="UP000648257"/>
    </source>
</evidence>
<dbReference type="Pfam" id="PF02602">
    <property type="entry name" value="HEM4"/>
    <property type="match status" value="1"/>
</dbReference>
<dbReference type="SUPFAM" id="SSF69618">
    <property type="entry name" value="HemD-like"/>
    <property type="match status" value="1"/>
</dbReference>
<evidence type="ECO:0000313" key="11">
    <source>
        <dbReference type="EMBL" id="MBC3808631.1"/>
    </source>
</evidence>
<sequence>MQAPAVIITRPPHQAQNLAQGLAQLGRQAIIFPLFEIEAISENPVLDLAMRDLTSYALVIFVSPNAVDALFQRMSAIGQQWPSTVAIGVVGAASRQALAKYGVDAQHVRIFSPANTERTDSETLLVELDLKALKHQKVLLIRANSGRDFLADALRNAQIQVEAITAYRRVTPVFDDKKKQDLQAYLNANCDWVITSSAVLKTLLDWCSQLDQPDAVAKMQQQHLFAPHFRIAEVARELGFNHISLTASGDEKLLLALQSPL</sequence>
<dbReference type="InterPro" id="IPR036108">
    <property type="entry name" value="4pyrrol_syn_uPrphyn_synt_sf"/>
</dbReference>
<evidence type="ECO:0000256" key="8">
    <source>
        <dbReference type="ARBA" id="ARBA00048617"/>
    </source>
</evidence>
<accession>A0ABR6X726</accession>
<comment type="function">
    <text evidence="6 9">Catalyzes cyclization of the linear tetrapyrrole, hydroxymethylbilane, to the macrocyclic uroporphyrinogen III.</text>
</comment>
<dbReference type="CDD" id="cd06578">
    <property type="entry name" value="HemD"/>
    <property type="match status" value="1"/>
</dbReference>
<comment type="similarity">
    <text evidence="2 9">Belongs to the uroporphyrinogen-III synthase family.</text>
</comment>
<dbReference type="EC" id="4.2.1.75" evidence="3 9"/>
<organism evidence="11 12">
    <name type="scientific">Undibacterium seohonense</name>
    <dbReference type="NCBI Taxonomy" id="1344950"/>
    <lineage>
        <taxon>Bacteria</taxon>
        <taxon>Pseudomonadati</taxon>
        <taxon>Pseudomonadota</taxon>
        <taxon>Betaproteobacteria</taxon>
        <taxon>Burkholderiales</taxon>
        <taxon>Oxalobacteraceae</taxon>
        <taxon>Undibacterium</taxon>
    </lineage>
</organism>
<dbReference type="EMBL" id="JACOFW010000018">
    <property type="protein sequence ID" value="MBC3808631.1"/>
    <property type="molecule type" value="Genomic_DNA"/>
</dbReference>
<dbReference type="PANTHER" id="PTHR38042:SF1">
    <property type="entry name" value="UROPORPHYRINOGEN-III SYNTHASE, CHLOROPLASTIC"/>
    <property type="match status" value="1"/>
</dbReference>
<dbReference type="RefSeq" id="WP_186923704.1">
    <property type="nucleotide sequence ID" value="NZ_JACOFW010000018.1"/>
</dbReference>
<evidence type="ECO:0000256" key="2">
    <source>
        <dbReference type="ARBA" id="ARBA00008133"/>
    </source>
</evidence>
<name>A0ABR6X726_9BURK</name>
<dbReference type="InterPro" id="IPR003754">
    <property type="entry name" value="4pyrrol_synth_uPrphyn_synth"/>
</dbReference>
<evidence type="ECO:0000256" key="1">
    <source>
        <dbReference type="ARBA" id="ARBA00004772"/>
    </source>
</evidence>
<reference evidence="11 12" key="1">
    <citation type="submission" date="2020-08" db="EMBL/GenBank/DDBJ databases">
        <title>Novel species isolated from subtropical streams in China.</title>
        <authorList>
            <person name="Lu H."/>
        </authorList>
    </citation>
    <scope>NUCLEOTIDE SEQUENCE [LARGE SCALE GENOMIC DNA]</scope>
    <source>
        <strain evidence="11 12">KACC 16656</strain>
    </source>
</reference>
<evidence type="ECO:0000256" key="6">
    <source>
        <dbReference type="ARBA" id="ARBA00037589"/>
    </source>
</evidence>
<evidence type="ECO:0000256" key="3">
    <source>
        <dbReference type="ARBA" id="ARBA00013109"/>
    </source>
</evidence>
<evidence type="ECO:0000256" key="4">
    <source>
        <dbReference type="ARBA" id="ARBA00023239"/>
    </source>
</evidence>
<comment type="caution">
    <text evidence="11">The sequence shown here is derived from an EMBL/GenBank/DDBJ whole genome shotgun (WGS) entry which is preliminary data.</text>
</comment>
<dbReference type="Proteomes" id="UP000648257">
    <property type="component" value="Unassembled WGS sequence"/>
</dbReference>
<proteinExistence type="inferred from homology"/>
<protein>
    <recommendedName>
        <fullName evidence="7 9">Uroporphyrinogen-III synthase</fullName>
        <ecNumber evidence="3 9">4.2.1.75</ecNumber>
    </recommendedName>
</protein>
<keyword evidence="4 9" id="KW-0456">Lyase</keyword>